<gene>
    <name evidence="1" type="ORF">PM001_LOCUS16080</name>
</gene>
<dbReference type="AlphaFoldDB" id="A0AAV1UC56"/>
<protein>
    <submittedName>
        <fullName evidence="1">Uncharacterized protein</fullName>
    </submittedName>
</protein>
<dbReference type="Proteomes" id="UP001162060">
    <property type="component" value="Unassembled WGS sequence"/>
</dbReference>
<comment type="caution">
    <text evidence="1">The sequence shown here is derived from an EMBL/GenBank/DDBJ whole genome shotgun (WGS) entry which is preliminary data.</text>
</comment>
<dbReference type="EMBL" id="CAKLBY020000170">
    <property type="protein sequence ID" value="CAK7930930.1"/>
    <property type="molecule type" value="Genomic_DNA"/>
</dbReference>
<proteinExistence type="predicted"/>
<accession>A0AAV1UC56</accession>
<evidence type="ECO:0000313" key="2">
    <source>
        <dbReference type="Proteomes" id="UP001162060"/>
    </source>
</evidence>
<organism evidence="1 2">
    <name type="scientific">Peronospora matthiolae</name>
    <dbReference type="NCBI Taxonomy" id="2874970"/>
    <lineage>
        <taxon>Eukaryota</taxon>
        <taxon>Sar</taxon>
        <taxon>Stramenopiles</taxon>
        <taxon>Oomycota</taxon>
        <taxon>Peronosporomycetes</taxon>
        <taxon>Peronosporales</taxon>
        <taxon>Peronosporaceae</taxon>
        <taxon>Peronospora</taxon>
    </lineage>
</organism>
<evidence type="ECO:0000313" key="1">
    <source>
        <dbReference type="EMBL" id="CAK7930930.1"/>
    </source>
</evidence>
<reference evidence="1" key="1">
    <citation type="submission" date="2024-01" db="EMBL/GenBank/DDBJ databases">
        <authorList>
            <person name="Webb A."/>
        </authorList>
    </citation>
    <scope>NUCLEOTIDE SEQUENCE</scope>
    <source>
        <strain evidence="1">Pm1</strain>
    </source>
</reference>
<name>A0AAV1UC56_9STRA</name>
<sequence length="126" mass="14131">MKTLMSSQSMSSVSHTLQIRKTDPYRRRLKPIRLPSVAWMMLRVVASLVHLIRQMNHRQCEGARNRETRALIVVSVILLTPLRSEVPVLLSARRKKSGNAVFCVSLPKEGMAASRVSHGSLVGDDK</sequence>